<keyword evidence="2" id="KW-0472">Membrane</keyword>
<keyword evidence="2" id="KW-1133">Transmembrane helix</keyword>
<dbReference type="AlphaFoldDB" id="A0AAN6QAS7"/>
<comment type="caution">
    <text evidence="3">The sequence shown here is derived from an EMBL/GenBank/DDBJ whole genome shotgun (WGS) entry which is preliminary data.</text>
</comment>
<feature type="region of interest" description="Disordered" evidence="1">
    <location>
        <begin position="26"/>
        <end position="68"/>
    </location>
</feature>
<feature type="compositionally biased region" description="Basic residues" evidence="1">
    <location>
        <begin position="48"/>
        <end position="57"/>
    </location>
</feature>
<feature type="transmembrane region" description="Helical" evidence="2">
    <location>
        <begin position="198"/>
        <end position="231"/>
    </location>
</feature>
<keyword evidence="4" id="KW-1185">Reference proteome</keyword>
<reference evidence="3" key="1">
    <citation type="journal article" date="2023" name="Mol. Phylogenet. Evol.">
        <title>Genome-scale phylogeny and comparative genomics of the fungal order Sordariales.</title>
        <authorList>
            <person name="Hensen N."/>
            <person name="Bonometti L."/>
            <person name="Westerberg I."/>
            <person name="Brannstrom I.O."/>
            <person name="Guillou S."/>
            <person name="Cros-Aarteil S."/>
            <person name="Calhoun S."/>
            <person name="Haridas S."/>
            <person name="Kuo A."/>
            <person name="Mondo S."/>
            <person name="Pangilinan J."/>
            <person name="Riley R."/>
            <person name="LaButti K."/>
            <person name="Andreopoulos B."/>
            <person name="Lipzen A."/>
            <person name="Chen C."/>
            <person name="Yan M."/>
            <person name="Daum C."/>
            <person name="Ng V."/>
            <person name="Clum A."/>
            <person name="Steindorff A."/>
            <person name="Ohm R.A."/>
            <person name="Martin F."/>
            <person name="Silar P."/>
            <person name="Natvig D.O."/>
            <person name="Lalanne C."/>
            <person name="Gautier V."/>
            <person name="Ament-Velasquez S.L."/>
            <person name="Kruys A."/>
            <person name="Hutchinson M.I."/>
            <person name="Powell A.J."/>
            <person name="Barry K."/>
            <person name="Miller A.N."/>
            <person name="Grigoriev I.V."/>
            <person name="Debuchy R."/>
            <person name="Gladieux P."/>
            <person name="Hiltunen Thoren M."/>
            <person name="Johannesson H."/>
        </authorList>
    </citation>
    <scope>NUCLEOTIDE SEQUENCE</scope>
    <source>
        <strain evidence="3">CBS 757.83</strain>
    </source>
</reference>
<protein>
    <submittedName>
        <fullName evidence="3">Uncharacterized protein</fullName>
    </submittedName>
</protein>
<evidence type="ECO:0000313" key="4">
    <source>
        <dbReference type="Proteomes" id="UP001305647"/>
    </source>
</evidence>
<sequence>LCSQSAPLHQPPTAADIIWKLRAGPSDGTAALDRHGPSSTISPQPTQRRIRRKRPALPRRGSDIPHPCGLLPGGLKPINLPANHATTTSTTPISITVPIAAVRMIRIPIRSTCTATLDILLQRQPTLENAEPAPRRAAAIHRRRPPPKTVQRPNNPPTHTRTKDRCSPLTVLLLLLLLHGPPPFLHHPDFQPRLASPAIVVFVLAVKAVVLVVVVVLIVVLPLLLLAALVAATALDQPAGAALPAVAVGGVDGQAEAANCAGDEEGDEGDSGVGDGEGGWFGGWGNGVGDGLAVSFHGGLVWVCMCVWVHIRVVGCLDGSGFF</sequence>
<gene>
    <name evidence="3" type="ORF">N658DRAFT_7561</name>
</gene>
<dbReference type="EMBL" id="MU863624">
    <property type="protein sequence ID" value="KAK4106116.1"/>
    <property type="molecule type" value="Genomic_DNA"/>
</dbReference>
<evidence type="ECO:0000313" key="3">
    <source>
        <dbReference type="EMBL" id="KAK4106116.1"/>
    </source>
</evidence>
<evidence type="ECO:0000256" key="1">
    <source>
        <dbReference type="SAM" id="MobiDB-lite"/>
    </source>
</evidence>
<reference evidence="3" key="2">
    <citation type="submission" date="2023-05" db="EMBL/GenBank/DDBJ databases">
        <authorList>
            <consortium name="Lawrence Berkeley National Laboratory"/>
            <person name="Steindorff A."/>
            <person name="Hensen N."/>
            <person name="Bonometti L."/>
            <person name="Westerberg I."/>
            <person name="Brannstrom I.O."/>
            <person name="Guillou S."/>
            <person name="Cros-Aarteil S."/>
            <person name="Calhoun S."/>
            <person name="Haridas S."/>
            <person name="Kuo A."/>
            <person name="Mondo S."/>
            <person name="Pangilinan J."/>
            <person name="Riley R."/>
            <person name="Labutti K."/>
            <person name="Andreopoulos B."/>
            <person name="Lipzen A."/>
            <person name="Chen C."/>
            <person name="Yanf M."/>
            <person name="Daum C."/>
            <person name="Ng V."/>
            <person name="Clum A."/>
            <person name="Ohm R."/>
            <person name="Martin F."/>
            <person name="Silar P."/>
            <person name="Natvig D."/>
            <person name="Lalanne C."/>
            <person name="Gautier V."/>
            <person name="Ament-Velasquez S.L."/>
            <person name="Kruys A."/>
            <person name="Hutchinson M.I."/>
            <person name="Powell A.J."/>
            <person name="Barry K."/>
            <person name="Miller A.N."/>
            <person name="Grigoriev I.V."/>
            <person name="Debuchy R."/>
            <person name="Gladieux P."/>
            <person name="Thoren M.H."/>
            <person name="Johannesson H."/>
        </authorList>
    </citation>
    <scope>NUCLEOTIDE SEQUENCE</scope>
    <source>
        <strain evidence="3">CBS 757.83</strain>
    </source>
</reference>
<dbReference type="Proteomes" id="UP001305647">
    <property type="component" value="Unassembled WGS sequence"/>
</dbReference>
<evidence type="ECO:0000256" key="2">
    <source>
        <dbReference type="SAM" id="Phobius"/>
    </source>
</evidence>
<accession>A0AAN6QAS7</accession>
<organism evidence="3 4">
    <name type="scientific">Parathielavia hyrcaniae</name>
    <dbReference type="NCBI Taxonomy" id="113614"/>
    <lineage>
        <taxon>Eukaryota</taxon>
        <taxon>Fungi</taxon>
        <taxon>Dikarya</taxon>
        <taxon>Ascomycota</taxon>
        <taxon>Pezizomycotina</taxon>
        <taxon>Sordariomycetes</taxon>
        <taxon>Sordariomycetidae</taxon>
        <taxon>Sordariales</taxon>
        <taxon>Chaetomiaceae</taxon>
        <taxon>Parathielavia</taxon>
    </lineage>
</organism>
<feature type="region of interest" description="Disordered" evidence="1">
    <location>
        <begin position="128"/>
        <end position="164"/>
    </location>
</feature>
<proteinExistence type="predicted"/>
<keyword evidence="2" id="KW-0812">Transmembrane</keyword>
<feature type="non-terminal residue" evidence="3">
    <location>
        <position position="1"/>
    </location>
</feature>
<feature type="compositionally biased region" description="Polar residues" evidence="1">
    <location>
        <begin position="37"/>
        <end position="47"/>
    </location>
</feature>
<name>A0AAN6QAS7_9PEZI</name>